<dbReference type="InterPro" id="IPR044665">
    <property type="entry name" value="E_coli_cyclophilin_A-like"/>
</dbReference>
<proteinExistence type="predicted"/>
<dbReference type="SUPFAM" id="SSF50891">
    <property type="entry name" value="Cyclophilin-like"/>
    <property type="match status" value="1"/>
</dbReference>
<accession>A0ABY1WH59</accession>
<dbReference type="InterPro" id="IPR029000">
    <property type="entry name" value="Cyclophilin-like_dom_sf"/>
</dbReference>
<evidence type="ECO:0000256" key="4">
    <source>
        <dbReference type="SAM" id="SignalP"/>
    </source>
</evidence>
<feature type="signal peptide" evidence="4">
    <location>
        <begin position="1"/>
        <end position="20"/>
    </location>
</feature>
<sequence length="311" mass="33656">MPAPARLTAALLLALLPAMAAVGDAAAQAKKPYRSGQQILDASPASDWRTLDPARTLYLELASGRVVIELAPAFAPEHVANITTLAHEHFWDGTSIYRSQDNFVVQFGDVDGEDPAKAKSLGSAKTHLPAEFHRSAKGLDFQPLPDRDGWARQVGFVDGFPAARDGADGKAWLAHCYGTLGAGRNNADDSSIGAELYVVIGQSPRQLDDNITVVGRVVKGMELLSTIQRGPEPMGFYTDPAQRTPIKSIRLASEVPAAERTPLELLRTDSQTFRDVVEAKRNRVDDFYKRPAGHIDLCNVPLPVRTPGGKK</sequence>
<keyword evidence="7" id="KW-1185">Reference proteome</keyword>
<evidence type="ECO:0000256" key="1">
    <source>
        <dbReference type="ARBA" id="ARBA00013194"/>
    </source>
</evidence>
<protein>
    <recommendedName>
        <fullName evidence="1">peptidylprolyl isomerase</fullName>
        <ecNumber evidence="1">5.2.1.8</ecNumber>
    </recommendedName>
</protein>
<keyword evidence="2" id="KW-0697">Rotamase</keyword>
<dbReference type="RefSeq" id="WP_130529033.1">
    <property type="nucleotide sequence ID" value="NZ_SHMD01000002.1"/>
</dbReference>
<reference evidence="6 7" key="1">
    <citation type="submission" date="2019-02" db="EMBL/GenBank/DDBJ databases">
        <title>WGS of Pseudoxanthomonas species novum from clinical isolates.</title>
        <authorList>
            <person name="Bernier A.-M."/>
            <person name="Bernard K."/>
            <person name="Vachon A."/>
        </authorList>
    </citation>
    <scope>NUCLEOTIDE SEQUENCE [LARGE SCALE GENOMIC DNA]</scope>
    <source>
        <strain evidence="7">NML 170316</strain>
    </source>
</reference>
<evidence type="ECO:0000313" key="7">
    <source>
        <dbReference type="Proteomes" id="UP000293089"/>
    </source>
</evidence>
<gene>
    <name evidence="6" type="ORF">EA658_00190</name>
</gene>
<name>A0ABY1WH59_9GAMM</name>
<dbReference type="InterPro" id="IPR002130">
    <property type="entry name" value="Cyclophilin-type_PPIase_dom"/>
</dbReference>
<keyword evidence="3 6" id="KW-0413">Isomerase</keyword>
<dbReference type="Gene3D" id="2.40.100.10">
    <property type="entry name" value="Cyclophilin-like"/>
    <property type="match status" value="1"/>
</dbReference>
<dbReference type="EMBL" id="SHME01000001">
    <property type="protein sequence ID" value="TAA22063.1"/>
    <property type="molecule type" value="Genomic_DNA"/>
</dbReference>
<evidence type="ECO:0000259" key="5">
    <source>
        <dbReference type="PROSITE" id="PS50072"/>
    </source>
</evidence>
<comment type="caution">
    <text evidence="6">The sequence shown here is derived from an EMBL/GenBank/DDBJ whole genome shotgun (WGS) entry which is preliminary data.</text>
</comment>
<feature type="domain" description="PPIase cyclophilin-type" evidence="5">
    <location>
        <begin position="64"/>
        <end position="251"/>
    </location>
</feature>
<evidence type="ECO:0000313" key="6">
    <source>
        <dbReference type="EMBL" id="TAA22063.1"/>
    </source>
</evidence>
<dbReference type="Pfam" id="PF00160">
    <property type="entry name" value="Pro_isomerase"/>
    <property type="match status" value="1"/>
</dbReference>
<dbReference type="EC" id="5.2.1.8" evidence="1"/>
<dbReference type="PANTHER" id="PTHR43246">
    <property type="entry name" value="PEPTIDYL-PROLYL CIS-TRANS ISOMERASE CYP38, CHLOROPLASTIC"/>
    <property type="match status" value="1"/>
</dbReference>
<organism evidence="6 7">
    <name type="scientific">Pseudoxanthomonas winnipegensis</name>
    <dbReference type="NCBI Taxonomy" id="2480810"/>
    <lineage>
        <taxon>Bacteria</taxon>
        <taxon>Pseudomonadati</taxon>
        <taxon>Pseudomonadota</taxon>
        <taxon>Gammaproteobacteria</taxon>
        <taxon>Lysobacterales</taxon>
        <taxon>Lysobacteraceae</taxon>
        <taxon>Pseudoxanthomonas</taxon>
    </lineage>
</organism>
<keyword evidence="4" id="KW-0732">Signal</keyword>
<dbReference type="PROSITE" id="PS50072">
    <property type="entry name" value="CSA_PPIASE_2"/>
    <property type="match status" value="1"/>
</dbReference>
<dbReference type="Proteomes" id="UP000293089">
    <property type="component" value="Unassembled WGS sequence"/>
</dbReference>
<evidence type="ECO:0000256" key="3">
    <source>
        <dbReference type="ARBA" id="ARBA00023235"/>
    </source>
</evidence>
<dbReference type="GO" id="GO:0016853">
    <property type="term" value="F:isomerase activity"/>
    <property type="evidence" value="ECO:0007669"/>
    <property type="project" value="UniProtKB-KW"/>
</dbReference>
<feature type="chain" id="PRO_5045503106" description="peptidylprolyl isomerase" evidence="4">
    <location>
        <begin position="21"/>
        <end position="311"/>
    </location>
</feature>
<evidence type="ECO:0000256" key="2">
    <source>
        <dbReference type="ARBA" id="ARBA00023110"/>
    </source>
</evidence>